<evidence type="ECO:0000313" key="3">
    <source>
        <dbReference type="Proteomes" id="UP000198858"/>
    </source>
</evidence>
<sequence>MEEYSFLLGILILLISSILLYYRIKEYQKIKKDDHTLKYYNVKITGSLILFWLLSIYLIFK</sequence>
<reference evidence="2 3" key="1">
    <citation type="submission" date="2016-10" db="EMBL/GenBank/DDBJ databases">
        <authorList>
            <person name="Varghese N."/>
            <person name="Submissions S."/>
        </authorList>
    </citation>
    <scope>NUCLEOTIDE SEQUENCE [LARGE SCALE GENOMIC DNA]</scope>
    <source>
        <strain evidence="2 3">Mar_2010_102</strain>
    </source>
</reference>
<accession>A0A1H1KUX2</accession>
<dbReference type="EMBL" id="LT629745">
    <property type="protein sequence ID" value="SDR66171.1"/>
    <property type="molecule type" value="Genomic_DNA"/>
</dbReference>
<organism evidence="2 3">
    <name type="scientific">Christiangramia echinicola</name>
    <dbReference type="NCBI Taxonomy" id="279359"/>
    <lineage>
        <taxon>Bacteria</taxon>
        <taxon>Pseudomonadati</taxon>
        <taxon>Bacteroidota</taxon>
        <taxon>Flavobacteriia</taxon>
        <taxon>Flavobacteriales</taxon>
        <taxon>Flavobacteriaceae</taxon>
        <taxon>Christiangramia</taxon>
    </lineage>
</organism>
<keyword evidence="1" id="KW-1133">Transmembrane helix</keyword>
<keyword evidence="1" id="KW-0812">Transmembrane</keyword>
<feature type="transmembrane region" description="Helical" evidence="1">
    <location>
        <begin position="42"/>
        <end position="60"/>
    </location>
</feature>
<feature type="transmembrane region" description="Helical" evidence="1">
    <location>
        <begin position="6"/>
        <end position="22"/>
    </location>
</feature>
<protein>
    <submittedName>
        <fullName evidence="2">Uncharacterized protein</fullName>
    </submittedName>
</protein>
<dbReference type="AlphaFoldDB" id="A0A1H1KUX2"/>
<gene>
    <name evidence="2" type="ORF">SAMN04488552_0251</name>
</gene>
<evidence type="ECO:0000313" key="2">
    <source>
        <dbReference type="EMBL" id="SDR66171.1"/>
    </source>
</evidence>
<name>A0A1H1KUX2_9FLAO</name>
<keyword evidence="3" id="KW-1185">Reference proteome</keyword>
<evidence type="ECO:0000256" key="1">
    <source>
        <dbReference type="SAM" id="Phobius"/>
    </source>
</evidence>
<proteinExistence type="predicted"/>
<keyword evidence="1" id="KW-0472">Membrane</keyword>
<dbReference type="Proteomes" id="UP000198858">
    <property type="component" value="Chromosome I"/>
</dbReference>